<dbReference type="Pfam" id="PF07695">
    <property type="entry name" value="7TMR-DISM_7TM"/>
    <property type="match status" value="1"/>
</dbReference>
<dbReference type="AlphaFoldDB" id="A0A4R7K1N6"/>
<name>A0A4R7K1N6_9GAMM</name>
<proteinExistence type="predicted"/>
<dbReference type="Gene3D" id="3.30.70.270">
    <property type="match status" value="1"/>
</dbReference>
<feature type="transmembrane region" description="Helical" evidence="1">
    <location>
        <begin position="277"/>
        <end position="297"/>
    </location>
</feature>
<evidence type="ECO:0000313" key="4">
    <source>
        <dbReference type="Proteomes" id="UP000295830"/>
    </source>
</evidence>
<feature type="transmembrane region" description="Helical" evidence="1">
    <location>
        <begin position="309"/>
        <end position="329"/>
    </location>
</feature>
<dbReference type="InterPro" id="IPR050706">
    <property type="entry name" value="Cyclic-di-GMP_PDE-like"/>
</dbReference>
<evidence type="ECO:0000259" key="2">
    <source>
        <dbReference type="PROSITE" id="PS50883"/>
    </source>
</evidence>
<dbReference type="InterPro" id="IPR011622">
    <property type="entry name" value="7TMR_DISM_rcpt_extracell_dom2"/>
</dbReference>
<reference evidence="3 4" key="1">
    <citation type="submission" date="2019-03" db="EMBL/GenBank/DDBJ databases">
        <title>Genomic Encyclopedia of Type Strains, Phase IV (KMG-IV): sequencing the most valuable type-strain genomes for metagenomic binning, comparative biology and taxonomic classification.</title>
        <authorList>
            <person name="Goeker M."/>
        </authorList>
    </citation>
    <scope>NUCLEOTIDE SEQUENCE [LARGE SCALE GENOMIC DNA]</scope>
    <source>
        <strain evidence="3 4">DSM 15505</strain>
    </source>
</reference>
<dbReference type="InterPro" id="IPR011623">
    <property type="entry name" value="7TMR_DISM_rcpt_extracell_dom1"/>
</dbReference>
<dbReference type="GO" id="GO:0071111">
    <property type="term" value="F:cyclic-guanylate-specific phosphodiesterase activity"/>
    <property type="evidence" value="ECO:0007669"/>
    <property type="project" value="InterPro"/>
</dbReference>
<dbReference type="InterPro" id="IPR043128">
    <property type="entry name" value="Rev_trsase/Diguanyl_cyclase"/>
</dbReference>
<dbReference type="Pfam" id="PF00563">
    <property type="entry name" value="EAL"/>
    <property type="match status" value="1"/>
</dbReference>
<feature type="transmembrane region" description="Helical" evidence="1">
    <location>
        <begin position="21"/>
        <end position="47"/>
    </location>
</feature>
<dbReference type="PANTHER" id="PTHR33121:SF79">
    <property type="entry name" value="CYCLIC DI-GMP PHOSPHODIESTERASE PDED-RELATED"/>
    <property type="match status" value="1"/>
</dbReference>
<feature type="transmembrane region" description="Helical" evidence="1">
    <location>
        <begin position="365"/>
        <end position="389"/>
    </location>
</feature>
<feature type="transmembrane region" description="Helical" evidence="1">
    <location>
        <begin position="335"/>
        <end position="353"/>
    </location>
</feature>
<evidence type="ECO:0000313" key="3">
    <source>
        <dbReference type="EMBL" id="TDT43409.1"/>
    </source>
</evidence>
<accession>A0A4R7K1N6</accession>
<dbReference type="CDD" id="cd01948">
    <property type="entry name" value="EAL"/>
    <property type="match status" value="1"/>
</dbReference>
<keyword evidence="1" id="KW-0472">Membrane</keyword>
<feature type="transmembrane region" description="Helical" evidence="1">
    <location>
        <begin position="222"/>
        <end position="241"/>
    </location>
</feature>
<organism evidence="3 4">
    <name type="scientific">Halospina denitrificans</name>
    <dbReference type="NCBI Taxonomy" id="332522"/>
    <lineage>
        <taxon>Bacteria</taxon>
        <taxon>Pseudomonadati</taxon>
        <taxon>Pseudomonadota</taxon>
        <taxon>Gammaproteobacteria</taxon>
        <taxon>Halospina</taxon>
    </lineage>
</organism>
<feature type="transmembrane region" description="Helical" evidence="1">
    <location>
        <begin position="395"/>
        <end position="417"/>
    </location>
</feature>
<dbReference type="Pfam" id="PF07696">
    <property type="entry name" value="7TMR-DISMED2"/>
    <property type="match status" value="1"/>
</dbReference>
<feature type="transmembrane region" description="Helical" evidence="1">
    <location>
        <begin position="248"/>
        <end position="271"/>
    </location>
</feature>
<keyword evidence="1" id="KW-1133">Transmembrane helix</keyword>
<dbReference type="PANTHER" id="PTHR33121">
    <property type="entry name" value="CYCLIC DI-GMP PHOSPHODIESTERASE PDEF"/>
    <property type="match status" value="1"/>
</dbReference>
<dbReference type="InterPro" id="IPR001633">
    <property type="entry name" value="EAL_dom"/>
</dbReference>
<dbReference type="SMART" id="SM00052">
    <property type="entry name" value="EAL"/>
    <property type="match status" value="1"/>
</dbReference>
<gene>
    <name evidence="3" type="ORF">DES49_1223</name>
</gene>
<dbReference type="Proteomes" id="UP000295830">
    <property type="component" value="Unassembled WGS sequence"/>
</dbReference>
<dbReference type="Gene3D" id="3.20.20.450">
    <property type="entry name" value="EAL domain"/>
    <property type="match status" value="1"/>
</dbReference>
<keyword evidence="1" id="KW-0812">Transmembrane</keyword>
<feature type="domain" description="EAL" evidence="2">
    <location>
        <begin position="621"/>
        <end position="868"/>
    </location>
</feature>
<keyword evidence="4" id="KW-1185">Reference proteome</keyword>
<dbReference type="Gene3D" id="2.60.40.2380">
    <property type="match status" value="1"/>
</dbReference>
<evidence type="ECO:0000256" key="1">
    <source>
        <dbReference type="SAM" id="Phobius"/>
    </source>
</evidence>
<dbReference type="EMBL" id="SOAX01000002">
    <property type="protein sequence ID" value="TDT43409.1"/>
    <property type="molecule type" value="Genomic_DNA"/>
</dbReference>
<comment type="caution">
    <text evidence="3">The sequence shown here is derived from an EMBL/GenBank/DDBJ whole genome shotgun (WGS) entry which is preliminary data.</text>
</comment>
<dbReference type="RefSeq" id="WP_208297022.1">
    <property type="nucleotide sequence ID" value="NZ_SOAX01000002.1"/>
</dbReference>
<dbReference type="InterPro" id="IPR035919">
    <property type="entry name" value="EAL_sf"/>
</dbReference>
<sequence>MESSSSDSVSRRGVSRLRSALWAFRTGLWTPLLFMAATLLAGALLLMPASEPGSPASASVVDRGGWPIQYEPTEYRKQPLSEILAGDLARDEGWAELQSNWSGLGYLEKPATFRVSIKNSGTSPIERWVVVPAPFLDQIRPVRIDSKTGRALPMATMGSLKPRSQRLLDLPFWAWPVNVPPDSETLLLFEVSNDGPVMLPVSVQRTWELAGVAARMVAWESLLIGLLLFGLVINLAVILFFRQKSIAWLTVLLVSILHSELVLSGFGLWLLWPNLPWINALTIVTMPVCLVSISQFARHHLSLGGWEDAGMQLLSFIGVGIIGAELLGWPFPGQGTLLVVGIGGSFLILALSLRRLQYSLNARYFALAMMMVGAGVSVASLRTVGWLPINTITNAGFSIGAVLATLTLTGSMAHLFIREQREKLRLKREARQEQSLRSRLQSDYHRLLRTHRATGYPTRPVFEEALAGLDPDREPYTVVCFYFDRYYEIERTVGYQHAEALLRTYLGQLEYFLEDWLGESLIRIEGACLATFDLASHAFAFRTSAGAGQEDFWVALSAWFEQDFISEHFVFSWGASAGVASAPEHASLASDMLSCAGFASHDPESQLTFYEPTRAEKHHNRQLLMLDLERGLGSGDVQLHYQYKVCLATGEVVGFEGLARWNHPEFGSVSPDDWIPAAEQLGAIHQVTMWALDRAAADLPVLSERYGNRIRVAVNISARDLVEPGFTQKAASVVRARGVEPERMLLEITETAVMSDEETARSVIKALGREGFHIALDDFGKGYSSLGTLAGLDLDELKIDRSFLADILESESRQRVFLSAIELADSLGLTVVVEGVESEMVVDWLKRLPGLKGQGFYWGVPLSVEELH</sequence>
<dbReference type="SUPFAM" id="SSF141868">
    <property type="entry name" value="EAL domain-like"/>
    <property type="match status" value="1"/>
</dbReference>
<protein>
    <submittedName>
        <fullName evidence="3">EAL domain-containing protein (Putative c-di-GMP-specific phosphodiesterase class I)</fullName>
    </submittedName>
</protein>
<dbReference type="PROSITE" id="PS50883">
    <property type="entry name" value="EAL"/>
    <property type="match status" value="1"/>
</dbReference>